<dbReference type="Proteomes" id="UP000249590">
    <property type="component" value="Unassembled WGS sequence"/>
</dbReference>
<comment type="caution">
    <text evidence="1">The sequence shown here is derived from an EMBL/GenBank/DDBJ whole genome shotgun (WGS) entry which is preliminary data.</text>
</comment>
<proteinExistence type="predicted"/>
<evidence type="ECO:0000313" key="1">
    <source>
        <dbReference type="EMBL" id="RAH99969.1"/>
    </source>
</evidence>
<sequence length="142" mass="14206">MTVLTLELATRMIAAGFAHARTEGLRPMAMVVLDTGGAPIAFQREDGAAPGRYNLAHGKAYGTAMLQLPGRAQAALSERFPVLMGAANGVFGGAFVPVPGGVLVRDADGAVLGSVGVSGGMPEDDASVAIAGIEAVSLTAEA</sequence>
<dbReference type="RefSeq" id="WP_111348412.1">
    <property type="nucleotide sequence ID" value="NZ_JAIWKD010000007.1"/>
</dbReference>
<dbReference type="SUPFAM" id="SSF143744">
    <property type="entry name" value="GlcG-like"/>
    <property type="match status" value="1"/>
</dbReference>
<dbReference type="Pfam" id="PF03928">
    <property type="entry name" value="HbpS-like"/>
    <property type="match status" value="1"/>
</dbReference>
<dbReference type="PANTHER" id="PTHR34309:SF10">
    <property type="entry name" value="SLR1406 PROTEIN"/>
    <property type="match status" value="1"/>
</dbReference>
<keyword evidence="2" id="KW-1185">Reference proteome</keyword>
<organism evidence="1 2">
    <name type="scientific">Acuticoccus sediminis</name>
    <dbReference type="NCBI Taxonomy" id="2184697"/>
    <lineage>
        <taxon>Bacteria</taxon>
        <taxon>Pseudomonadati</taxon>
        <taxon>Pseudomonadota</taxon>
        <taxon>Alphaproteobacteria</taxon>
        <taxon>Hyphomicrobiales</taxon>
        <taxon>Amorphaceae</taxon>
        <taxon>Acuticoccus</taxon>
    </lineage>
</organism>
<accession>A0A8B2NUF5</accession>
<dbReference type="InterPro" id="IPR005624">
    <property type="entry name" value="PduO/GlcC-like"/>
</dbReference>
<dbReference type="EMBL" id="QHHQ01000004">
    <property type="protein sequence ID" value="RAH99969.1"/>
    <property type="molecule type" value="Genomic_DNA"/>
</dbReference>
<dbReference type="AlphaFoldDB" id="A0A8B2NUF5"/>
<name>A0A8B2NUF5_9HYPH</name>
<dbReference type="Gene3D" id="3.30.450.150">
    <property type="entry name" value="Haem-degrading domain"/>
    <property type="match status" value="1"/>
</dbReference>
<dbReference type="InterPro" id="IPR052517">
    <property type="entry name" value="GlcG_carb_metab_protein"/>
</dbReference>
<dbReference type="PANTHER" id="PTHR34309">
    <property type="entry name" value="SLR1406 PROTEIN"/>
    <property type="match status" value="1"/>
</dbReference>
<reference evidence="1 2" key="1">
    <citation type="submission" date="2018-05" db="EMBL/GenBank/DDBJ databases">
        <title>Acuticoccus sediminis sp. nov., isolated from deep-sea sediment of Indian Ocean.</title>
        <authorList>
            <person name="Liu X."/>
            <person name="Lai Q."/>
            <person name="Du Y."/>
            <person name="Sun F."/>
            <person name="Zhang X."/>
            <person name="Wang S."/>
            <person name="Shao Z."/>
        </authorList>
    </citation>
    <scope>NUCLEOTIDE SEQUENCE [LARGE SCALE GENOMIC DNA]</scope>
    <source>
        <strain evidence="1 2">PTG4-2</strain>
    </source>
</reference>
<protein>
    <submittedName>
        <fullName evidence="1">Glcg protein</fullName>
    </submittedName>
</protein>
<dbReference type="OrthoDB" id="9815788at2"/>
<dbReference type="InterPro" id="IPR038084">
    <property type="entry name" value="PduO/GlcC-like_sf"/>
</dbReference>
<evidence type="ECO:0000313" key="2">
    <source>
        <dbReference type="Proteomes" id="UP000249590"/>
    </source>
</evidence>
<gene>
    <name evidence="1" type="ORF">DLJ53_19745</name>
</gene>